<dbReference type="Proteomes" id="UP001185092">
    <property type="component" value="Unassembled WGS sequence"/>
</dbReference>
<organism evidence="2 3">
    <name type="scientific">Aureibacter tunicatorum</name>
    <dbReference type="NCBI Taxonomy" id="866807"/>
    <lineage>
        <taxon>Bacteria</taxon>
        <taxon>Pseudomonadati</taxon>
        <taxon>Bacteroidota</taxon>
        <taxon>Cytophagia</taxon>
        <taxon>Cytophagales</taxon>
        <taxon>Persicobacteraceae</taxon>
        <taxon>Aureibacter</taxon>
    </lineage>
</organism>
<dbReference type="RefSeq" id="WP_309937152.1">
    <property type="nucleotide sequence ID" value="NZ_AP025305.1"/>
</dbReference>
<dbReference type="AlphaFoldDB" id="A0AAE4BQL1"/>
<evidence type="ECO:0000313" key="2">
    <source>
        <dbReference type="EMBL" id="MDR6237686.1"/>
    </source>
</evidence>
<evidence type="ECO:0000313" key="3">
    <source>
        <dbReference type="Proteomes" id="UP001185092"/>
    </source>
</evidence>
<dbReference type="Gene3D" id="2.60.120.890">
    <property type="entry name" value="BT2081, beta-jelly-roll domain"/>
    <property type="match status" value="1"/>
</dbReference>
<feature type="domain" description="Putative carbohydrate metabolism" evidence="1">
    <location>
        <begin position="320"/>
        <end position="520"/>
    </location>
</feature>
<name>A0AAE4BQL1_9BACT</name>
<dbReference type="InterPro" id="IPR025112">
    <property type="entry name" value="PCMD"/>
</dbReference>
<dbReference type="Gene3D" id="2.60.40.2340">
    <property type="match status" value="2"/>
</dbReference>
<sequence length="521" mass="58050">MNKPFRKHLFFSLSLIVLLFNSCIENDCECPIVPGIITSFRVSGQVGNSEINNDQRIVTAIVSDTVSIDDITIIEFLTNPSDATITPDYNTVHDFTDTVIFTLSTYQDYDWKIAIMTEIQEGEIIEFEIENQVGESTINAENKTVLAYVQEGSDLQNINIITLEVSEGSTYTPNKSEVHDFTTPQVFTVTNQEGIDTEWTVTVEEERGLILNLEVENQVGETVIYSDENVNIVDFTIPIDQSKSEVNVISVELSPGSSISPDITTVTDFSTPQDFVVTTPGGTNYNWTVRAQHALQVPFSNFNTWFSAGRYILPGEDDTTPWISSDKGATAIIGGTTTVEMIERSPGDFYAQMTTKRIVGVLAASSLFTGDLDITNPFEPVPEFGKPYGEARPRKVKFDFMYSPASDPSFTDQCDIYVLLQVKDENSGDIYRLGTMWFRNSATINEWQTIEMDLIYGELPESAPDYSKVRPDSPLKESGYYSMPYAYPNQISVVAASSYDGDNFNGNVGSQLSLDNLELIY</sequence>
<dbReference type="Pfam" id="PF13201">
    <property type="entry name" value="PCMD"/>
    <property type="match status" value="1"/>
</dbReference>
<keyword evidence="3" id="KW-1185">Reference proteome</keyword>
<accession>A0AAE4BQL1</accession>
<protein>
    <recommendedName>
        <fullName evidence="1">Putative carbohydrate metabolism domain-containing protein</fullName>
    </recommendedName>
</protein>
<evidence type="ECO:0000259" key="1">
    <source>
        <dbReference type="Pfam" id="PF13201"/>
    </source>
</evidence>
<dbReference type="EMBL" id="JAVDQD010000001">
    <property type="protein sequence ID" value="MDR6237686.1"/>
    <property type="molecule type" value="Genomic_DNA"/>
</dbReference>
<dbReference type="InterPro" id="IPR038653">
    <property type="entry name" value="Put_CMD_sf"/>
</dbReference>
<proteinExistence type="predicted"/>
<gene>
    <name evidence="2" type="ORF">HNQ88_000662</name>
</gene>
<reference evidence="2" key="1">
    <citation type="submission" date="2023-07" db="EMBL/GenBank/DDBJ databases">
        <title>Genomic Encyclopedia of Type Strains, Phase IV (KMG-IV): sequencing the most valuable type-strain genomes for metagenomic binning, comparative biology and taxonomic classification.</title>
        <authorList>
            <person name="Goeker M."/>
        </authorList>
    </citation>
    <scope>NUCLEOTIDE SEQUENCE</scope>
    <source>
        <strain evidence="2">DSM 26174</strain>
    </source>
</reference>
<comment type="caution">
    <text evidence="2">The sequence shown here is derived from an EMBL/GenBank/DDBJ whole genome shotgun (WGS) entry which is preliminary data.</text>
</comment>